<dbReference type="PANTHER" id="PTHR44688:SF16">
    <property type="entry name" value="DNA-BINDING TRANSCRIPTIONAL ACTIVATOR DEVR_DOSR"/>
    <property type="match status" value="1"/>
</dbReference>
<dbReference type="PANTHER" id="PTHR44688">
    <property type="entry name" value="DNA-BINDING TRANSCRIPTIONAL ACTIVATOR DEVR_DOSR"/>
    <property type="match status" value="1"/>
</dbReference>
<gene>
    <name evidence="5" type="ORF">AB5L97_06520</name>
</gene>
<dbReference type="CDD" id="cd06170">
    <property type="entry name" value="LuxR_C_like"/>
    <property type="match status" value="1"/>
</dbReference>
<name>A0AB39L8Z3_9MICC</name>
<organism evidence="5">
    <name type="scientific">Sinomonas puerhi</name>
    <dbReference type="NCBI Taxonomy" id="3238584"/>
    <lineage>
        <taxon>Bacteria</taxon>
        <taxon>Bacillati</taxon>
        <taxon>Actinomycetota</taxon>
        <taxon>Actinomycetes</taxon>
        <taxon>Micrococcales</taxon>
        <taxon>Micrococcaceae</taxon>
        <taxon>Sinomonas</taxon>
    </lineage>
</organism>
<dbReference type="SUPFAM" id="SSF48452">
    <property type="entry name" value="TPR-like"/>
    <property type="match status" value="1"/>
</dbReference>
<dbReference type="RefSeq" id="WP_369046932.1">
    <property type="nucleotide sequence ID" value="NZ_CP163302.1"/>
</dbReference>
<feature type="domain" description="HTH luxR-type" evidence="4">
    <location>
        <begin position="846"/>
        <end position="907"/>
    </location>
</feature>
<sequence length="907" mass="97922">MGIRLGLSGDSQIIHDAQARLSDRLAWARVVRAKEIATAEQALADPSTYGVVVTGDASFGKSAVASVLLNDLEAVAYTVRLRSTIMGTETPYGALNVLLARLPEDAQDDPGTIMRGILQLLASDARGREAVMSLETSHNLDELSTATLVNVMVTGTAKLVIVADRASELPTDFHWMLSEERLREVPLAALDPEDTLTGVRELLGALVPQTVALQLHGLSRGNPQVLLLTVSELLQRGALTVADGVWTLPPDTDTSGIRQLDDLVRARFQRHPAQIQEIIEALACARRIPLVRLASTFRGEDLAQMERDGLLAIDEGGRQSVSLADALMGDVVRGWLSVPRRRELRALLMADGEPPLDTITNLELLGLAAWARECHALLPTGHAIAAAAESLRLYDAKFALECLDGVERDPSTWPTVQRLRARAFLVLQLPRQSLACLDQVSAAELDAEGPVEMATFVAIRAEALRWVPEGARATRDLLADARGELLIRAGTGASSDAENARAAALLDLAEFEYWAFLGEFGRIVGRLEATVADPNPVDEETRLMAASILMEARTVLGREQEGLALLHELTAQINLGSGPLRMRRAFATRAFDVLLLNGHWRQALALLKAAPQWSPHYLSTSGASVELAVGLAYVYAGRGHEAIGSLLSATALFERTPASRWLGLACAATAFAYAQQGDTPSARKWLSRLEDCEPAAGYRTASYIDFCSAMARRWIGEPHAAAMLVESAREDIAHGRWNPAGIKLVGATVEGSEDDLRLLEDVCAHRQGPLAEIGERLARGTRTGSLDDLAAAADLAASLELDALESRCAAVALDVAHEINEVVVARFMQARLDTLAGRVVILPVVPSRAPRVLTQREREVAALAAMGESNRRIAEDLGLSVRTVEGHLYQVFSKLAVSTRTELAEFL</sequence>
<dbReference type="SUPFAM" id="SSF46894">
    <property type="entry name" value="C-terminal effector domain of the bipartite response regulators"/>
    <property type="match status" value="1"/>
</dbReference>
<evidence type="ECO:0000256" key="2">
    <source>
        <dbReference type="ARBA" id="ARBA00023125"/>
    </source>
</evidence>
<dbReference type="InterPro" id="IPR000792">
    <property type="entry name" value="Tscrpt_reg_LuxR_C"/>
</dbReference>
<dbReference type="GO" id="GO:0006355">
    <property type="term" value="P:regulation of DNA-templated transcription"/>
    <property type="evidence" value="ECO:0007669"/>
    <property type="project" value="InterPro"/>
</dbReference>
<keyword evidence="1" id="KW-0805">Transcription regulation</keyword>
<protein>
    <submittedName>
        <fullName evidence="5">LuxR C-terminal-related transcriptional regulator</fullName>
    </submittedName>
</protein>
<keyword evidence="2" id="KW-0238">DNA-binding</keyword>
<dbReference type="Pfam" id="PF00196">
    <property type="entry name" value="GerE"/>
    <property type="match status" value="1"/>
</dbReference>
<evidence type="ECO:0000256" key="3">
    <source>
        <dbReference type="ARBA" id="ARBA00023163"/>
    </source>
</evidence>
<dbReference type="PRINTS" id="PR00038">
    <property type="entry name" value="HTHLUXR"/>
</dbReference>
<dbReference type="SMART" id="SM00421">
    <property type="entry name" value="HTH_LUXR"/>
    <property type="match status" value="1"/>
</dbReference>
<dbReference type="Gene3D" id="1.25.40.10">
    <property type="entry name" value="Tetratricopeptide repeat domain"/>
    <property type="match status" value="1"/>
</dbReference>
<dbReference type="PROSITE" id="PS50043">
    <property type="entry name" value="HTH_LUXR_2"/>
    <property type="match status" value="1"/>
</dbReference>
<dbReference type="InterPro" id="IPR011990">
    <property type="entry name" value="TPR-like_helical_dom_sf"/>
</dbReference>
<reference evidence="5" key="1">
    <citation type="submission" date="2024-07" db="EMBL/GenBank/DDBJ databases">
        <authorList>
            <person name="fu j."/>
        </authorList>
    </citation>
    <scope>NUCLEOTIDE SEQUENCE</scope>
    <source>
        <strain evidence="5">P10A9</strain>
    </source>
</reference>
<dbReference type="Gene3D" id="1.10.10.10">
    <property type="entry name" value="Winged helix-like DNA-binding domain superfamily/Winged helix DNA-binding domain"/>
    <property type="match status" value="1"/>
</dbReference>
<proteinExistence type="predicted"/>
<keyword evidence="3" id="KW-0804">Transcription</keyword>
<dbReference type="KEGG" id="spue:AB5L97_06520"/>
<accession>A0AB39L8Z3</accession>
<dbReference type="EMBL" id="CP163302">
    <property type="protein sequence ID" value="XDP46659.1"/>
    <property type="molecule type" value="Genomic_DNA"/>
</dbReference>
<dbReference type="GO" id="GO:0003677">
    <property type="term" value="F:DNA binding"/>
    <property type="evidence" value="ECO:0007669"/>
    <property type="project" value="UniProtKB-KW"/>
</dbReference>
<dbReference type="InterPro" id="IPR016032">
    <property type="entry name" value="Sig_transdc_resp-reg_C-effctor"/>
</dbReference>
<evidence type="ECO:0000256" key="1">
    <source>
        <dbReference type="ARBA" id="ARBA00023015"/>
    </source>
</evidence>
<dbReference type="InterPro" id="IPR036388">
    <property type="entry name" value="WH-like_DNA-bd_sf"/>
</dbReference>
<dbReference type="AlphaFoldDB" id="A0AB39L8Z3"/>
<evidence type="ECO:0000259" key="4">
    <source>
        <dbReference type="PROSITE" id="PS50043"/>
    </source>
</evidence>
<evidence type="ECO:0000313" key="5">
    <source>
        <dbReference type="EMBL" id="XDP46659.1"/>
    </source>
</evidence>